<reference evidence="15" key="1">
    <citation type="journal article" date="2020" name="mSystems">
        <title>Genome- and Community-Level Interaction Insights into Carbon Utilization and Element Cycling Functions of Hydrothermarchaeota in Hydrothermal Sediment.</title>
        <authorList>
            <person name="Zhou Z."/>
            <person name="Liu Y."/>
            <person name="Xu W."/>
            <person name="Pan J."/>
            <person name="Luo Z.H."/>
            <person name="Li M."/>
        </authorList>
    </citation>
    <scope>NUCLEOTIDE SEQUENCE [LARGE SCALE GENOMIC DNA]</scope>
    <source>
        <strain evidence="15">SpSt-776</strain>
    </source>
</reference>
<keyword evidence="4 11" id="KW-0863">Zinc-finger</keyword>
<evidence type="ECO:0000256" key="6">
    <source>
        <dbReference type="ARBA" id="ARBA00023016"/>
    </source>
</evidence>
<dbReference type="GO" id="GO:0005524">
    <property type="term" value="F:ATP binding"/>
    <property type="evidence" value="ECO:0007669"/>
    <property type="project" value="InterPro"/>
</dbReference>
<evidence type="ECO:0000256" key="3">
    <source>
        <dbReference type="ARBA" id="ARBA00022737"/>
    </source>
</evidence>
<comment type="domain">
    <text evidence="11">The J domain is necessary and sufficient to stimulate DnaK ATPase activity. Zinc center 1 plays an important role in the autonomous, DnaK-independent chaperone activity of DnaJ. Zinc center 2 is essential for interaction with DnaK and for DnaJ activity.</text>
</comment>
<dbReference type="PANTHER" id="PTHR43096:SF52">
    <property type="entry name" value="DNAJ HOMOLOG 1, MITOCHONDRIAL-RELATED"/>
    <property type="match status" value="1"/>
</dbReference>
<dbReference type="SUPFAM" id="SSF46565">
    <property type="entry name" value="Chaperone J-domain"/>
    <property type="match status" value="1"/>
</dbReference>
<evidence type="ECO:0000256" key="12">
    <source>
        <dbReference type="PROSITE-ProRule" id="PRU00546"/>
    </source>
</evidence>
<dbReference type="PANTHER" id="PTHR43096">
    <property type="entry name" value="DNAJ HOMOLOG 1, MITOCHONDRIAL-RELATED"/>
    <property type="match status" value="1"/>
</dbReference>
<dbReference type="NCBIfam" id="TIGR02349">
    <property type="entry name" value="DnaJ_bact"/>
    <property type="match status" value="1"/>
</dbReference>
<feature type="domain" description="J" evidence="13">
    <location>
        <begin position="3"/>
        <end position="68"/>
    </location>
</feature>
<keyword evidence="2 11" id="KW-0479">Metal-binding</keyword>
<dbReference type="FunFam" id="2.10.230.10:FF:000002">
    <property type="entry name" value="Molecular chaperone DnaJ"/>
    <property type="match status" value="1"/>
</dbReference>
<dbReference type="SUPFAM" id="SSF49493">
    <property type="entry name" value="HSP40/DnaJ peptide-binding domain"/>
    <property type="match status" value="2"/>
</dbReference>
<dbReference type="PROSITE" id="PS51188">
    <property type="entry name" value="ZF_CR"/>
    <property type="match status" value="1"/>
</dbReference>
<dbReference type="PROSITE" id="PS50076">
    <property type="entry name" value="DNAJ_2"/>
    <property type="match status" value="1"/>
</dbReference>
<dbReference type="InterPro" id="IPR008971">
    <property type="entry name" value="HSP40/DnaJ_pept-bd"/>
</dbReference>
<evidence type="ECO:0000256" key="2">
    <source>
        <dbReference type="ARBA" id="ARBA00022723"/>
    </source>
</evidence>
<comment type="subcellular location">
    <subcellularLocation>
        <location evidence="11">Cytoplasm</location>
    </subcellularLocation>
</comment>
<proteinExistence type="inferred from homology"/>
<dbReference type="GO" id="GO:0031072">
    <property type="term" value="F:heat shock protein binding"/>
    <property type="evidence" value="ECO:0007669"/>
    <property type="project" value="InterPro"/>
</dbReference>
<dbReference type="GO" id="GO:0009408">
    <property type="term" value="P:response to heat"/>
    <property type="evidence" value="ECO:0007669"/>
    <property type="project" value="InterPro"/>
</dbReference>
<gene>
    <name evidence="11 15" type="primary">dnaJ</name>
    <name evidence="15" type="ORF">ENV62_10315</name>
</gene>
<sequence>MIDYYELLQVPQNASQEEIKSAYRQLALKYHPDRNPGNKEAEEKFKQISEAYQVLSDPEKRHLYDLYGKEALVDMDLGDFGGFEEIFQGFGDIFEDFFGFGRRTRRPQRPSQGADLRHRVTLTLEEVTRGVETDLELTRRVTCRRCAGSGMEAGAQRQTCARCHGKGKVAANRGLLRVFTTCPACRGEGTVVTAPCQACNGLGVVREKKRMHIHIPPGVDNGTRLRLRGEGEAGRFGGPPGDLYIEVQVAPHPVFTRQGRNLHYRAPLSFVAAALGTEIVVPTLNGKPAKLFIPPGTQNGTLFSIKGQGLPDLKHNDSRGDLVVEVQLRTPDNLTPRQAELLKEFLRLEGSLEN</sequence>
<keyword evidence="11" id="KW-0963">Cytoplasm</keyword>
<name>A0A7C3WKN9_9BACT</name>
<evidence type="ECO:0000256" key="7">
    <source>
        <dbReference type="ARBA" id="ARBA00023186"/>
    </source>
</evidence>
<keyword evidence="3 11" id="KW-0677">Repeat</keyword>
<evidence type="ECO:0000256" key="11">
    <source>
        <dbReference type="HAMAP-Rule" id="MF_01152"/>
    </source>
</evidence>
<feature type="binding site" evidence="11">
    <location>
        <position position="199"/>
    </location>
    <ligand>
        <name>Zn(2+)</name>
        <dbReference type="ChEBI" id="CHEBI:29105"/>
        <label>1</label>
    </ligand>
</feature>
<dbReference type="InterPro" id="IPR002939">
    <property type="entry name" value="DnaJ_C"/>
</dbReference>
<protein>
    <recommendedName>
        <fullName evidence="10 11">Chaperone protein DnaJ</fullName>
    </recommendedName>
</protein>
<comment type="subunit">
    <text evidence="11">Homodimer.</text>
</comment>
<dbReference type="Gene3D" id="2.10.230.10">
    <property type="entry name" value="Heat shock protein DnaJ, cysteine-rich domain"/>
    <property type="match status" value="1"/>
</dbReference>
<organism evidence="15">
    <name type="scientific">Desulfobacca acetoxidans</name>
    <dbReference type="NCBI Taxonomy" id="60893"/>
    <lineage>
        <taxon>Bacteria</taxon>
        <taxon>Pseudomonadati</taxon>
        <taxon>Thermodesulfobacteriota</taxon>
        <taxon>Desulfobaccia</taxon>
        <taxon>Desulfobaccales</taxon>
        <taxon>Desulfobaccaceae</taxon>
        <taxon>Desulfobacca</taxon>
    </lineage>
</organism>
<evidence type="ECO:0000256" key="9">
    <source>
        <dbReference type="ARBA" id="ARBA00061004"/>
    </source>
</evidence>
<feature type="repeat" description="CXXCXGXG motif" evidence="11">
    <location>
        <begin position="196"/>
        <end position="203"/>
    </location>
</feature>
<dbReference type="Pfam" id="PF01556">
    <property type="entry name" value="DnaJ_C"/>
    <property type="match status" value="1"/>
</dbReference>
<keyword evidence="1 11" id="KW-0235">DNA replication</keyword>
<feature type="binding site" evidence="11">
    <location>
        <position position="143"/>
    </location>
    <ligand>
        <name>Zn(2+)</name>
        <dbReference type="ChEBI" id="CHEBI:29105"/>
        <label>1</label>
    </ligand>
</feature>
<evidence type="ECO:0000313" key="15">
    <source>
        <dbReference type="EMBL" id="HGB15611.1"/>
    </source>
</evidence>
<comment type="similarity">
    <text evidence="9 11">Belongs to the DnaJ family.</text>
</comment>
<comment type="caution">
    <text evidence="15">The sequence shown here is derived from an EMBL/GenBank/DDBJ whole genome shotgun (WGS) entry which is preliminary data.</text>
</comment>
<dbReference type="GO" id="GO:0006260">
    <property type="term" value="P:DNA replication"/>
    <property type="evidence" value="ECO:0007669"/>
    <property type="project" value="UniProtKB-KW"/>
</dbReference>
<dbReference type="InterPro" id="IPR001623">
    <property type="entry name" value="DnaJ_domain"/>
</dbReference>
<dbReference type="PROSITE" id="PS00636">
    <property type="entry name" value="DNAJ_1"/>
    <property type="match status" value="1"/>
</dbReference>
<dbReference type="InterPro" id="IPR036869">
    <property type="entry name" value="J_dom_sf"/>
</dbReference>
<evidence type="ECO:0000259" key="14">
    <source>
        <dbReference type="PROSITE" id="PS51188"/>
    </source>
</evidence>
<dbReference type="CDD" id="cd10747">
    <property type="entry name" value="DnaJ_C"/>
    <property type="match status" value="1"/>
</dbReference>
<comment type="cofactor">
    <cofactor evidence="11">
        <name>Zn(2+)</name>
        <dbReference type="ChEBI" id="CHEBI:29105"/>
    </cofactor>
    <text evidence="11">Binds 2 Zn(2+) ions per monomer.</text>
</comment>
<dbReference type="NCBIfam" id="NF008035">
    <property type="entry name" value="PRK10767.1"/>
    <property type="match status" value="1"/>
</dbReference>
<feature type="repeat" description="CXXCXGXG motif" evidence="11">
    <location>
        <begin position="143"/>
        <end position="150"/>
    </location>
</feature>
<comment type="function">
    <text evidence="8 11">Participates actively in the response to hyperosmotic and heat shock by preventing the aggregation of stress-denatured proteins and by disaggregating proteins, also in an autonomous, DnaK-independent fashion. Unfolded proteins bind initially to DnaJ; upon interaction with the DnaJ-bound protein, DnaK hydrolyzes its bound ATP, resulting in the formation of a stable complex. GrpE releases ADP from DnaK; ATP binding to DnaK triggers the release of the substrate protein, thus completing the reaction cycle. Several rounds of ATP-dependent interactions between DnaJ, DnaK and GrpE are required for fully efficient folding. Also involved, together with DnaK and GrpE, in the DNA replication of plasmids through activation of initiation proteins.</text>
</comment>
<feature type="domain" description="CR-type" evidence="14">
    <location>
        <begin position="130"/>
        <end position="208"/>
    </location>
</feature>
<feature type="binding site" evidence="11">
    <location>
        <position position="196"/>
    </location>
    <ligand>
        <name>Zn(2+)</name>
        <dbReference type="ChEBI" id="CHEBI:29105"/>
        <label>1</label>
    </ligand>
</feature>
<dbReference type="GO" id="GO:0008270">
    <property type="term" value="F:zinc ion binding"/>
    <property type="evidence" value="ECO:0007669"/>
    <property type="project" value="UniProtKB-UniRule"/>
</dbReference>
<dbReference type="EMBL" id="DTHB01000059">
    <property type="protein sequence ID" value="HGB15611.1"/>
    <property type="molecule type" value="Genomic_DNA"/>
</dbReference>
<evidence type="ECO:0000256" key="5">
    <source>
        <dbReference type="ARBA" id="ARBA00022833"/>
    </source>
</evidence>
<dbReference type="FunFam" id="2.60.260.20:FF:000005">
    <property type="entry name" value="Chaperone protein dnaJ 1, mitochondrial"/>
    <property type="match status" value="1"/>
</dbReference>
<keyword evidence="7 11" id="KW-0143">Chaperone</keyword>
<keyword evidence="5 11" id="KW-0862">Zinc</keyword>
<feature type="binding site" evidence="11">
    <location>
        <position position="160"/>
    </location>
    <ligand>
        <name>Zn(2+)</name>
        <dbReference type="ChEBI" id="CHEBI:29105"/>
        <label>2</label>
    </ligand>
</feature>
<keyword evidence="6 11" id="KW-0346">Stress response</keyword>
<dbReference type="AlphaFoldDB" id="A0A7C3WKN9"/>
<feature type="repeat" description="CXXCXGXG motif" evidence="11">
    <location>
        <begin position="160"/>
        <end position="167"/>
    </location>
</feature>
<dbReference type="InterPro" id="IPR036410">
    <property type="entry name" value="HSP_DnaJ_Cys-rich_dom_sf"/>
</dbReference>
<feature type="binding site" evidence="11">
    <location>
        <position position="182"/>
    </location>
    <ligand>
        <name>Zn(2+)</name>
        <dbReference type="ChEBI" id="CHEBI:29105"/>
        <label>2</label>
    </ligand>
</feature>
<evidence type="ECO:0000259" key="13">
    <source>
        <dbReference type="PROSITE" id="PS50076"/>
    </source>
</evidence>
<feature type="binding site" evidence="11">
    <location>
        <position position="163"/>
    </location>
    <ligand>
        <name>Zn(2+)</name>
        <dbReference type="ChEBI" id="CHEBI:29105"/>
        <label>2</label>
    </ligand>
</feature>
<dbReference type="Gene3D" id="2.60.260.20">
    <property type="entry name" value="Urease metallochaperone UreE, N-terminal domain"/>
    <property type="match status" value="2"/>
</dbReference>
<dbReference type="GO" id="GO:0005737">
    <property type="term" value="C:cytoplasm"/>
    <property type="evidence" value="ECO:0007669"/>
    <property type="project" value="UniProtKB-SubCell"/>
</dbReference>
<dbReference type="CDD" id="cd10719">
    <property type="entry name" value="DnaJ_zf"/>
    <property type="match status" value="1"/>
</dbReference>
<feature type="binding site" evidence="11">
    <location>
        <position position="185"/>
    </location>
    <ligand>
        <name>Zn(2+)</name>
        <dbReference type="ChEBI" id="CHEBI:29105"/>
        <label>2</label>
    </ligand>
</feature>
<dbReference type="SUPFAM" id="SSF57938">
    <property type="entry name" value="DnaJ/Hsp40 cysteine-rich domain"/>
    <property type="match status" value="1"/>
</dbReference>
<dbReference type="PRINTS" id="PR00625">
    <property type="entry name" value="JDOMAIN"/>
</dbReference>
<dbReference type="FunFam" id="1.10.287.110:FF:000034">
    <property type="entry name" value="Chaperone protein DnaJ"/>
    <property type="match status" value="1"/>
</dbReference>
<evidence type="ECO:0000256" key="4">
    <source>
        <dbReference type="ARBA" id="ARBA00022771"/>
    </source>
</evidence>
<dbReference type="InterPro" id="IPR001305">
    <property type="entry name" value="HSP_DnaJ_Cys-rich_dom"/>
</dbReference>
<feature type="zinc finger region" description="CR-type" evidence="12">
    <location>
        <begin position="130"/>
        <end position="208"/>
    </location>
</feature>
<accession>A0A7C3WKN9</accession>
<dbReference type="CDD" id="cd06257">
    <property type="entry name" value="DnaJ"/>
    <property type="match status" value="1"/>
</dbReference>
<evidence type="ECO:0000256" key="1">
    <source>
        <dbReference type="ARBA" id="ARBA00022705"/>
    </source>
</evidence>
<dbReference type="InterPro" id="IPR018253">
    <property type="entry name" value="DnaJ_domain_CS"/>
</dbReference>
<evidence type="ECO:0000256" key="10">
    <source>
        <dbReference type="ARBA" id="ARBA00067609"/>
    </source>
</evidence>
<dbReference type="HAMAP" id="MF_01152">
    <property type="entry name" value="DnaJ"/>
    <property type="match status" value="1"/>
</dbReference>
<evidence type="ECO:0000256" key="8">
    <source>
        <dbReference type="ARBA" id="ARBA00053423"/>
    </source>
</evidence>
<dbReference type="Gene3D" id="1.10.287.110">
    <property type="entry name" value="DnaJ domain"/>
    <property type="match status" value="1"/>
</dbReference>
<dbReference type="Pfam" id="PF00226">
    <property type="entry name" value="DnaJ"/>
    <property type="match status" value="1"/>
</dbReference>
<dbReference type="GO" id="GO:0042026">
    <property type="term" value="P:protein refolding"/>
    <property type="evidence" value="ECO:0007669"/>
    <property type="project" value="TreeGrafter"/>
</dbReference>
<dbReference type="SMART" id="SM00271">
    <property type="entry name" value="DnaJ"/>
    <property type="match status" value="1"/>
</dbReference>
<dbReference type="Pfam" id="PF00684">
    <property type="entry name" value="DnaJ_CXXCXGXG"/>
    <property type="match status" value="1"/>
</dbReference>
<dbReference type="GO" id="GO:0051082">
    <property type="term" value="F:unfolded protein binding"/>
    <property type="evidence" value="ECO:0007669"/>
    <property type="project" value="UniProtKB-UniRule"/>
</dbReference>
<dbReference type="InterPro" id="IPR012724">
    <property type="entry name" value="DnaJ"/>
</dbReference>
<feature type="binding site" evidence="11">
    <location>
        <position position="146"/>
    </location>
    <ligand>
        <name>Zn(2+)</name>
        <dbReference type="ChEBI" id="CHEBI:29105"/>
        <label>1</label>
    </ligand>
</feature>
<feature type="repeat" description="CXXCXGXG motif" evidence="11">
    <location>
        <begin position="182"/>
        <end position="189"/>
    </location>
</feature>